<dbReference type="AlphaFoldDB" id="A0A076PJS9"/>
<evidence type="ECO:0000313" key="3">
    <source>
        <dbReference type="EMBL" id="AIJ47109.1"/>
    </source>
</evidence>
<dbReference type="GO" id="GO:0016787">
    <property type="term" value="F:hydrolase activity"/>
    <property type="evidence" value="ECO:0007669"/>
    <property type="project" value="UniProtKB-KW"/>
</dbReference>
<dbReference type="InterPro" id="IPR050300">
    <property type="entry name" value="GDXG_lipolytic_enzyme"/>
</dbReference>
<accession>A0A076PJS9</accession>
<organism evidence="3 4">
    <name type="scientific">Comamonas testosteroni TK102</name>
    <dbReference type="NCBI Taxonomy" id="1392005"/>
    <lineage>
        <taxon>Bacteria</taxon>
        <taxon>Pseudomonadati</taxon>
        <taxon>Pseudomonadota</taxon>
        <taxon>Betaproteobacteria</taxon>
        <taxon>Burkholderiales</taxon>
        <taxon>Comamonadaceae</taxon>
        <taxon>Comamonas</taxon>
    </lineage>
</organism>
<protein>
    <submittedName>
        <fullName evidence="3">Esterase</fullName>
    </submittedName>
</protein>
<gene>
    <name evidence="3" type="ORF">O987_14995</name>
</gene>
<dbReference type="Gene3D" id="3.40.50.1820">
    <property type="entry name" value="alpha/beta hydrolase"/>
    <property type="match status" value="1"/>
</dbReference>
<proteinExistence type="predicted"/>
<dbReference type="InterPro" id="IPR049492">
    <property type="entry name" value="BD-FAE-like_dom"/>
</dbReference>
<dbReference type="PANTHER" id="PTHR48081:SF33">
    <property type="entry name" value="KYNURENINE FORMAMIDASE"/>
    <property type="match status" value="1"/>
</dbReference>
<dbReference type="SUPFAM" id="SSF53474">
    <property type="entry name" value="alpha/beta-Hydrolases"/>
    <property type="match status" value="1"/>
</dbReference>
<keyword evidence="1" id="KW-0378">Hydrolase</keyword>
<dbReference type="EMBL" id="CP006704">
    <property type="protein sequence ID" value="AIJ47109.1"/>
    <property type="molecule type" value="Genomic_DNA"/>
</dbReference>
<evidence type="ECO:0000313" key="4">
    <source>
        <dbReference type="Proteomes" id="UP000028782"/>
    </source>
</evidence>
<dbReference type="InterPro" id="IPR029058">
    <property type="entry name" value="AB_hydrolase_fold"/>
</dbReference>
<dbReference type="PANTHER" id="PTHR48081">
    <property type="entry name" value="AB HYDROLASE SUPERFAMILY PROTEIN C4A8.06C"/>
    <property type="match status" value="1"/>
</dbReference>
<name>A0A076PJS9_COMTE</name>
<evidence type="ECO:0000256" key="1">
    <source>
        <dbReference type="ARBA" id="ARBA00022801"/>
    </source>
</evidence>
<dbReference type="Proteomes" id="UP000028782">
    <property type="component" value="Chromosome"/>
</dbReference>
<dbReference type="Pfam" id="PF20434">
    <property type="entry name" value="BD-FAE"/>
    <property type="match status" value="1"/>
</dbReference>
<reference evidence="3 4" key="1">
    <citation type="journal article" date="2014" name="Genome Announc.">
        <title>Complete Genome Sequence of Polychlorinated Biphenyl Degrader Comamonas testosteroni TK102 (NBRC 109938).</title>
        <authorList>
            <person name="Fukuda K."/>
            <person name="Hosoyama A."/>
            <person name="Tsuchikane K."/>
            <person name="Ohji S."/>
            <person name="Yamazoe A."/>
            <person name="Fujita N."/>
            <person name="Shintani M."/>
            <person name="Kimbara K."/>
        </authorList>
    </citation>
    <scope>NUCLEOTIDE SEQUENCE [LARGE SCALE GENOMIC DNA]</scope>
    <source>
        <strain evidence="3">TK102</strain>
    </source>
</reference>
<dbReference type="KEGG" id="ctes:O987_14995"/>
<sequence>MLCAAIDHRPKPKAAQKMPSISTNSTIAYYDRQYNARASVQDPLAYLARYTQESQAAFALSGAVRNQRYSPRATDVLDIYLPSTQAGTAQAAPVFIFIHGGYWKALGKDDSAFMAPALTQEGAIVVVPDYDLAPSVTLDHIVDQMRQAYAWVVRNIAIYGGDASNICVCGSSAGGHLVGMLLAKDWQQDYDLPAQAVPRSALTLSGLFDLQPLLTTHINDWMQLDDAAAIRNSPRFLLPDAGTHAQSQLRVSCGEFESHEFKRQSRDYLAAWQARCLPGRWVEAPATNHFDLPLQLADPQSAIHQTALQLMGLVQSSSSMRAA</sequence>
<evidence type="ECO:0000259" key="2">
    <source>
        <dbReference type="Pfam" id="PF20434"/>
    </source>
</evidence>
<feature type="domain" description="BD-FAE-like" evidence="2">
    <location>
        <begin position="77"/>
        <end position="183"/>
    </location>
</feature>
<dbReference type="HOGENOM" id="CLU_012494_4_7_4"/>